<dbReference type="Gene3D" id="3.10.620.30">
    <property type="match status" value="1"/>
</dbReference>
<reference evidence="1 2" key="1">
    <citation type="submission" date="2023-09" db="EMBL/GenBank/DDBJ databases">
        <authorList>
            <person name="Rey-Velasco X."/>
        </authorList>
    </citation>
    <scope>NUCLEOTIDE SEQUENCE [LARGE SCALE GENOMIC DNA]</scope>
    <source>
        <strain evidence="1 2">P007</strain>
    </source>
</reference>
<evidence type="ECO:0000313" key="2">
    <source>
        <dbReference type="Proteomes" id="UP001250662"/>
    </source>
</evidence>
<organism evidence="1 2">
    <name type="scientific">Croceitalea vernalis</name>
    <dbReference type="NCBI Taxonomy" id="3075599"/>
    <lineage>
        <taxon>Bacteria</taxon>
        <taxon>Pseudomonadati</taxon>
        <taxon>Bacteroidota</taxon>
        <taxon>Flavobacteriia</taxon>
        <taxon>Flavobacteriales</taxon>
        <taxon>Flavobacteriaceae</taxon>
        <taxon>Croceitalea</taxon>
    </lineage>
</organism>
<dbReference type="RefSeq" id="WP_311388144.1">
    <property type="nucleotide sequence ID" value="NZ_JAVRHU010000003.1"/>
</dbReference>
<proteinExistence type="predicted"/>
<dbReference type="Gene3D" id="2.60.120.1130">
    <property type="match status" value="1"/>
</dbReference>
<name>A0ABU3BJH4_9FLAO</name>
<dbReference type="EMBL" id="JAVRHU010000003">
    <property type="protein sequence ID" value="MDT0622301.1"/>
    <property type="molecule type" value="Genomic_DNA"/>
</dbReference>
<evidence type="ECO:0000313" key="1">
    <source>
        <dbReference type="EMBL" id="MDT0622301.1"/>
    </source>
</evidence>
<gene>
    <name evidence="1" type="ORF">RM520_11745</name>
</gene>
<sequence length="651" mass="75624">MRIFLALSFILAPLIFNGQYNFDKVTQSEIDLKVYEKDTTANAVVLTEKGEYKFQVIEQRIFLIKNYSVKIKILKEKGFEQANIEIPLYHNDSSKEIAYDIKGITHNGIVKSVLSQKDIFKEDTSENWSITKLTMPNIQVNSVIQYSYKIKTPFFFNLDGWDFQSDIPKIYSEFNAEIPGTYYYNRSLYGSLPLSIKDVSIKNNCFRPSIIAREVNCEVIKYAMKDIPAFDKKEKYMLAAENYIARLDFELATHYQLDGTKKEYSKTWKSVDSEFKKDKDIGRQLGKSLFFTKQFEENNLQGNSDLETANNIFNFVKKHFRWNGKYGIYKNIRVKEAFNEKVGNIGEINISLINMLNAADIKTNLMLISTRQNGLPKKSQPVITDFNYVIAKTEIGGKTYLLDASDKINSFGFLPFRCLNHYGRVMDFKEDSYWYDIVPQNKNKVVIRGNATLNPELGEITGKIREINQGYNAIAKYKTLKSKTEPEYLDDIEGSTSSEFFIDDYKLEKERSTDKLVMQSYDFSIENALKDGAIYLNPILIKFFAKNPFLRESRNFPIDFGYPYSYEYNLTIKIPEEYKLISLPENKAIALPNNHGILDFKCLEKNGQLNVRFLFQLKNYYFDSENYEALQAFFNEAVIIQKNSLVNIQKI</sequence>
<dbReference type="Proteomes" id="UP001250662">
    <property type="component" value="Unassembled WGS sequence"/>
</dbReference>
<comment type="caution">
    <text evidence="1">The sequence shown here is derived from an EMBL/GenBank/DDBJ whole genome shotgun (WGS) entry which is preliminary data.</text>
</comment>
<keyword evidence="2" id="KW-1185">Reference proteome</keyword>
<accession>A0ABU3BJH4</accession>
<protein>
    <recommendedName>
        <fullName evidence="3">DUF3857 domain-containing protein</fullName>
    </recommendedName>
</protein>
<evidence type="ECO:0008006" key="3">
    <source>
        <dbReference type="Google" id="ProtNLM"/>
    </source>
</evidence>
<dbReference type="Gene3D" id="2.60.40.3140">
    <property type="match status" value="1"/>
</dbReference>